<feature type="transmembrane region" description="Helical" evidence="1">
    <location>
        <begin position="21"/>
        <end position="44"/>
    </location>
</feature>
<feature type="transmembrane region" description="Helical" evidence="1">
    <location>
        <begin position="143"/>
        <end position="163"/>
    </location>
</feature>
<accession>A0A7Y9L938</accession>
<protein>
    <submittedName>
        <fullName evidence="2">Uncharacterized protein</fullName>
    </submittedName>
</protein>
<evidence type="ECO:0000313" key="3">
    <source>
        <dbReference type="Proteomes" id="UP000569914"/>
    </source>
</evidence>
<organism evidence="2 3">
    <name type="scientific">Microlunatus parietis</name>
    <dbReference type="NCBI Taxonomy" id="682979"/>
    <lineage>
        <taxon>Bacteria</taxon>
        <taxon>Bacillati</taxon>
        <taxon>Actinomycetota</taxon>
        <taxon>Actinomycetes</taxon>
        <taxon>Propionibacteriales</taxon>
        <taxon>Propionibacteriaceae</taxon>
        <taxon>Microlunatus</taxon>
    </lineage>
</organism>
<sequence length="196" mass="20404">MSFGLTLTSVAWASSFLRLSAAVRGVVLSIFAVVCVIETTLITLQAHRGVPSHVNFETPFDTAVSMTLAGGGLVIIVVGLILAGAALRRTAELAPELRLALRFGFVTLLVAFGTGAIMIATGVTLVRSGDPAAAYATAGFLKPLHAVSMHAILVLPGIAWLLGSTGWPPRRRLMIIRYAAVGYLVLLAGAVIISLA</sequence>
<name>A0A7Y9L938_9ACTN</name>
<dbReference type="EMBL" id="JACCBU010000001">
    <property type="protein sequence ID" value="NYE71399.1"/>
    <property type="molecule type" value="Genomic_DNA"/>
</dbReference>
<keyword evidence="3" id="KW-1185">Reference proteome</keyword>
<gene>
    <name evidence="2" type="ORF">BKA15_002728</name>
</gene>
<keyword evidence="1" id="KW-0812">Transmembrane</keyword>
<feature type="transmembrane region" description="Helical" evidence="1">
    <location>
        <begin position="64"/>
        <end position="87"/>
    </location>
</feature>
<proteinExistence type="predicted"/>
<feature type="transmembrane region" description="Helical" evidence="1">
    <location>
        <begin position="99"/>
        <end position="123"/>
    </location>
</feature>
<dbReference type="AlphaFoldDB" id="A0A7Y9L938"/>
<dbReference type="Proteomes" id="UP000569914">
    <property type="component" value="Unassembled WGS sequence"/>
</dbReference>
<evidence type="ECO:0000313" key="2">
    <source>
        <dbReference type="EMBL" id="NYE71399.1"/>
    </source>
</evidence>
<keyword evidence="1" id="KW-0472">Membrane</keyword>
<keyword evidence="1" id="KW-1133">Transmembrane helix</keyword>
<reference evidence="2 3" key="1">
    <citation type="submission" date="2020-07" db="EMBL/GenBank/DDBJ databases">
        <title>Sequencing the genomes of 1000 actinobacteria strains.</title>
        <authorList>
            <person name="Klenk H.-P."/>
        </authorList>
    </citation>
    <scope>NUCLEOTIDE SEQUENCE [LARGE SCALE GENOMIC DNA]</scope>
    <source>
        <strain evidence="2 3">DSM 22083</strain>
    </source>
</reference>
<comment type="caution">
    <text evidence="2">The sequence shown here is derived from an EMBL/GenBank/DDBJ whole genome shotgun (WGS) entry which is preliminary data.</text>
</comment>
<dbReference type="RefSeq" id="WP_179751513.1">
    <property type="nucleotide sequence ID" value="NZ_JACCBU010000001.1"/>
</dbReference>
<feature type="transmembrane region" description="Helical" evidence="1">
    <location>
        <begin position="175"/>
        <end position="195"/>
    </location>
</feature>
<evidence type="ECO:0000256" key="1">
    <source>
        <dbReference type="SAM" id="Phobius"/>
    </source>
</evidence>